<proteinExistence type="predicted"/>
<name>A0A7X8SPF0_9BACT</name>
<accession>A0A7X8SPF0</accession>
<sequence>MKFLSNLSITILIILLCVSCDTNEEPNISTLTLESTNNFDVNTTFKDTAGGFEDDKIYVSFSVKTPSRINSAHLKVLVNNTEAEVIDLLDLPANLIAQLTVVNQRSTTNVPIGNNLLGQSEAIFTLDGYIINAVLSYTGLVTLRFMFEDEIGNANHLDVKFDLVADPADGRFFLSGNSWNVENAHLYTTSNGTDWLGPFPVELDYSMVFTGSSTFNWFVDSSLHNYVSENFQTTQDPLFLQNGEYHGTWSWESGEQSDRADIYNGMVRLQLDAQTVYQFMTQHNEEGDSMWVEHEGPINVDGSQYLIEYLLLKE</sequence>
<evidence type="ECO:0000313" key="1">
    <source>
        <dbReference type="EMBL" id="NLR93880.1"/>
    </source>
</evidence>
<comment type="caution">
    <text evidence="1">The sequence shown here is derived from an EMBL/GenBank/DDBJ whole genome shotgun (WGS) entry which is preliminary data.</text>
</comment>
<gene>
    <name evidence="1" type="ORF">HGP29_21950</name>
</gene>
<dbReference type="EMBL" id="JABAIL010000008">
    <property type="protein sequence ID" value="NLR93880.1"/>
    <property type="molecule type" value="Genomic_DNA"/>
</dbReference>
<dbReference type="Proteomes" id="UP000585050">
    <property type="component" value="Unassembled WGS sequence"/>
</dbReference>
<organism evidence="1 2">
    <name type="scientific">Flammeovirga agarivorans</name>
    <dbReference type="NCBI Taxonomy" id="2726742"/>
    <lineage>
        <taxon>Bacteria</taxon>
        <taxon>Pseudomonadati</taxon>
        <taxon>Bacteroidota</taxon>
        <taxon>Cytophagia</taxon>
        <taxon>Cytophagales</taxon>
        <taxon>Flammeovirgaceae</taxon>
        <taxon>Flammeovirga</taxon>
    </lineage>
</organism>
<reference evidence="1 2" key="1">
    <citation type="submission" date="2020-04" db="EMBL/GenBank/DDBJ databases">
        <title>Flammeovirga sp. SR4, a novel species isolated from seawater.</title>
        <authorList>
            <person name="Wang X."/>
        </authorList>
    </citation>
    <scope>NUCLEOTIDE SEQUENCE [LARGE SCALE GENOMIC DNA]</scope>
    <source>
        <strain evidence="1 2">SR4</strain>
    </source>
</reference>
<dbReference type="RefSeq" id="WP_168884589.1">
    <property type="nucleotide sequence ID" value="NZ_JABAIL010000008.1"/>
</dbReference>
<protein>
    <submittedName>
        <fullName evidence="1">Uncharacterized protein</fullName>
    </submittedName>
</protein>
<evidence type="ECO:0000313" key="2">
    <source>
        <dbReference type="Proteomes" id="UP000585050"/>
    </source>
</evidence>
<keyword evidence="2" id="KW-1185">Reference proteome</keyword>
<dbReference type="AlphaFoldDB" id="A0A7X8SPF0"/>